<organism evidence="2 3">
    <name type="scientific">Hyaloscypha hepaticicola</name>
    <dbReference type="NCBI Taxonomy" id="2082293"/>
    <lineage>
        <taxon>Eukaryota</taxon>
        <taxon>Fungi</taxon>
        <taxon>Dikarya</taxon>
        <taxon>Ascomycota</taxon>
        <taxon>Pezizomycotina</taxon>
        <taxon>Leotiomycetes</taxon>
        <taxon>Helotiales</taxon>
        <taxon>Hyaloscyphaceae</taxon>
        <taxon>Hyaloscypha</taxon>
    </lineage>
</organism>
<dbReference type="AlphaFoldDB" id="A0A2J6Q5Q3"/>
<dbReference type="PANTHER" id="PTHR24148">
    <property type="entry name" value="ANKYRIN REPEAT DOMAIN-CONTAINING PROTEIN 39 HOMOLOG-RELATED"/>
    <property type="match status" value="1"/>
</dbReference>
<dbReference type="InterPro" id="IPR052895">
    <property type="entry name" value="HetReg/Transcr_Mod"/>
</dbReference>
<dbReference type="OrthoDB" id="2157530at2759"/>
<dbReference type="Pfam" id="PF06985">
    <property type="entry name" value="HET"/>
    <property type="match status" value="1"/>
</dbReference>
<feature type="non-terminal residue" evidence="2">
    <location>
        <position position="135"/>
    </location>
</feature>
<evidence type="ECO:0000313" key="2">
    <source>
        <dbReference type="EMBL" id="PMD21573.1"/>
    </source>
</evidence>
<reference evidence="2 3" key="1">
    <citation type="submission" date="2016-05" db="EMBL/GenBank/DDBJ databases">
        <title>A degradative enzymes factory behind the ericoid mycorrhizal symbiosis.</title>
        <authorList>
            <consortium name="DOE Joint Genome Institute"/>
            <person name="Martino E."/>
            <person name="Morin E."/>
            <person name="Grelet G."/>
            <person name="Kuo A."/>
            <person name="Kohler A."/>
            <person name="Daghino S."/>
            <person name="Barry K."/>
            <person name="Choi C."/>
            <person name="Cichocki N."/>
            <person name="Clum A."/>
            <person name="Copeland A."/>
            <person name="Hainaut M."/>
            <person name="Haridas S."/>
            <person name="Labutti K."/>
            <person name="Lindquist E."/>
            <person name="Lipzen A."/>
            <person name="Khouja H.-R."/>
            <person name="Murat C."/>
            <person name="Ohm R."/>
            <person name="Olson A."/>
            <person name="Spatafora J."/>
            <person name="Veneault-Fourrey C."/>
            <person name="Henrissat B."/>
            <person name="Grigoriev I."/>
            <person name="Martin F."/>
            <person name="Perotto S."/>
        </authorList>
    </citation>
    <scope>NUCLEOTIDE SEQUENCE [LARGE SCALE GENOMIC DNA]</scope>
    <source>
        <strain evidence="2 3">UAMH 7357</strain>
    </source>
</reference>
<dbReference type="Proteomes" id="UP000235672">
    <property type="component" value="Unassembled WGS sequence"/>
</dbReference>
<dbReference type="EMBL" id="KZ613480">
    <property type="protein sequence ID" value="PMD21573.1"/>
    <property type="molecule type" value="Genomic_DNA"/>
</dbReference>
<evidence type="ECO:0000313" key="3">
    <source>
        <dbReference type="Proteomes" id="UP000235672"/>
    </source>
</evidence>
<keyword evidence="3" id="KW-1185">Reference proteome</keyword>
<gene>
    <name evidence="2" type="ORF">NA56DRAFT_572091</name>
</gene>
<dbReference type="InterPro" id="IPR010730">
    <property type="entry name" value="HET"/>
</dbReference>
<evidence type="ECO:0000259" key="1">
    <source>
        <dbReference type="Pfam" id="PF06985"/>
    </source>
</evidence>
<protein>
    <recommendedName>
        <fullName evidence="1">Heterokaryon incompatibility domain-containing protein</fullName>
    </recommendedName>
</protein>
<feature type="domain" description="Heterokaryon incompatibility" evidence="1">
    <location>
        <begin position="50"/>
        <end position="133"/>
    </location>
</feature>
<accession>A0A2J6Q5Q3</accession>
<sequence>MESPTATFKHSPLIDQIDEIRLLDLQPGQRGDMLEICIRHALLTDDYLDYEALSYTWDAESASHHVSINGLHFGVRPNLFHCLNELRHPTDVRTLWIDAISIDQTNVAERNHQVRSMDRIYSYASVVRIWLGAPS</sequence>
<dbReference type="STRING" id="1745343.A0A2J6Q5Q3"/>
<proteinExistence type="predicted"/>
<dbReference type="PANTHER" id="PTHR24148:SF73">
    <property type="entry name" value="HET DOMAIN PROTEIN (AFU_ORTHOLOGUE AFUA_8G01020)"/>
    <property type="match status" value="1"/>
</dbReference>
<name>A0A2J6Q5Q3_9HELO</name>